<evidence type="ECO:0000256" key="4">
    <source>
        <dbReference type="ARBA" id="ARBA00074355"/>
    </source>
</evidence>
<feature type="domain" description="Carbohydrate kinase FGGY N-terminal" evidence="5">
    <location>
        <begin position="5"/>
        <end position="260"/>
    </location>
</feature>
<dbReference type="SUPFAM" id="SSF53067">
    <property type="entry name" value="Actin-like ATPase domain"/>
    <property type="match status" value="2"/>
</dbReference>
<dbReference type="InterPro" id="IPR043129">
    <property type="entry name" value="ATPase_NBD"/>
</dbReference>
<dbReference type="AlphaFoldDB" id="A0A9Q0N750"/>
<evidence type="ECO:0000256" key="3">
    <source>
        <dbReference type="ARBA" id="ARBA00022777"/>
    </source>
</evidence>
<evidence type="ECO:0000256" key="1">
    <source>
        <dbReference type="ARBA" id="ARBA00009156"/>
    </source>
</evidence>
<accession>A0A9Q0N750</accession>
<dbReference type="Pfam" id="PF02782">
    <property type="entry name" value="FGGY_C"/>
    <property type="match status" value="1"/>
</dbReference>
<dbReference type="Pfam" id="PF00370">
    <property type="entry name" value="FGGY_N"/>
    <property type="match status" value="1"/>
</dbReference>
<dbReference type="GO" id="GO:0019321">
    <property type="term" value="P:pentose metabolic process"/>
    <property type="evidence" value="ECO:0007669"/>
    <property type="project" value="TreeGrafter"/>
</dbReference>
<dbReference type="InterPro" id="IPR006003">
    <property type="entry name" value="FGGY_RbtK-like"/>
</dbReference>
<gene>
    <name evidence="7" type="primary">Fggy</name>
    <name evidence="7" type="ORF">Bhyg_09401</name>
</gene>
<keyword evidence="3 7" id="KW-0418">Kinase</keyword>
<dbReference type="InterPro" id="IPR018485">
    <property type="entry name" value="FGGY_C"/>
</dbReference>
<dbReference type="Gene3D" id="3.30.420.40">
    <property type="match status" value="1"/>
</dbReference>
<dbReference type="Proteomes" id="UP001151699">
    <property type="component" value="Chromosome B"/>
</dbReference>
<name>A0A9Q0N750_9DIPT</name>
<dbReference type="OrthoDB" id="203824at2759"/>
<dbReference type="GO" id="GO:0005737">
    <property type="term" value="C:cytoplasm"/>
    <property type="evidence" value="ECO:0007669"/>
    <property type="project" value="TreeGrafter"/>
</dbReference>
<dbReference type="PANTHER" id="PTHR43435:SF4">
    <property type="entry name" value="FGGY CARBOHYDRATE KINASE DOMAIN-CONTAINING PROTEIN"/>
    <property type="match status" value="1"/>
</dbReference>
<reference evidence="7" key="1">
    <citation type="submission" date="2022-07" db="EMBL/GenBank/DDBJ databases">
        <authorList>
            <person name="Trinca V."/>
            <person name="Uliana J.V.C."/>
            <person name="Torres T.T."/>
            <person name="Ward R.J."/>
            <person name="Monesi N."/>
        </authorList>
    </citation>
    <scope>NUCLEOTIDE SEQUENCE</scope>
    <source>
        <strain evidence="7">HSMRA1968</strain>
        <tissue evidence="7">Whole embryos</tissue>
    </source>
</reference>
<dbReference type="NCBIfam" id="TIGR01315">
    <property type="entry name" value="5C_CHO_kinase"/>
    <property type="match status" value="1"/>
</dbReference>
<evidence type="ECO:0000259" key="6">
    <source>
        <dbReference type="Pfam" id="PF02782"/>
    </source>
</evidence>
<keyword evidence="2" id="KW-0808">Transferase</keyword>
<evidence type="ECO:0000313" key="7">
    <source>
        <dbReference type="EMBL" id="KAJ6644432.1"/>
    </source>
</evidence>
<dbReference type="GO" id="GO:0019150">
    <property type="term" value="F:D-ribulokinase activity"/>
    <property type="evidence" value="ECO:0007669"/>
    <property type="project" value="TreeGrafter"/>
</dbReference>
<dbReference type="EMBL" id="WJQU01000002">
    <property type="protein sequence ID" value="KAJ6644432.1"/>
    <property type="molecule type" value="Genomic_DNA"/>
</dbReference>
<dbReference type="PIRSF" id="PIRSF000538">
    <property type="entry name" value="GlpK"/>
    <property type="match status" value="1"/>
</dbReference>
<evidence type="ECO:0000259" key="5">
    <source>
        <dbReference type="Pfam" id="PF00370"/>
    </source>
</evidence>
<dbReference type="InterPro" id="IPR018484">
    <property type="entry name" value="FGGY_N"/>
</dbReference>
<dbReference type="CDD" id="cd07782">
    <property type="entry name" value="ASKHA_NBD_FGGY_D-RBK"/>
    <property type="match status" value="1"/>
</dbReference>
<organism evidence="7 8">
    <name type="scientific">Pseudolycoriella hygida</name>
    <dbReference type="NCBI Taxonomy" id="35572"/>
    <lineage>
        <taxon>Eukaryota</taxon>
        <taxon>Metazoa</taxon>
        <taxon>Ecdysozoa</taxon>
        <taxon>Arthropoda</taxon>
        <taxon>Hexapoda</taxon>
        <taxon>Insecta</taxon>
        <taxon>Pterygota</taxon>
        <taxon>Neoptera</taxon>
        <taxon>Endopterygota</taxon>
        <taxon>Diptera</taxon>
        <taxon>Nematocera</taxon>
        <taxon>Sciaroidea</taxon>
        <taxon>Sciaridae</taxon>
        <taxon>Pseudolycoriella</taxon>
    </lineage>
</organism>
<sequence>MSETYFVGVDVGTGSSRAALVTSTGKVVKTHVKEIKTWNPRPDHYEQSSDDIWQAVCECVKAVSEGHKEEIAGIGFDATCSLVAVDVEDKPLTVSTTGSNDNNIILWMDHRAVEETDFINETNHGILKYVGGKVSLEMQCPKLLWLKKNLTSNCWSKAGRFFDLPDFLTWKCTGDSSRSLCSVVCKWNYDAENKCWSDDFLGKINLSDLSTNNYFKLGSEIREPGETLANGLTPEAAEELGLPPGLTVGASMIDAHAGALALFGCSAENVNPNLTSKMALICGTSSCHMSVTSESIWANGVWGPYEGAIFPNKFLHEGGQSATGILLDFVLKNHPAYEKALRKAGERNIYEYLNEILNGLASFEGLPSCQYLTKDIHVWPDFHGNRSPFADQSLKGMISGLTMSVQEENLAVTYLAFVQALAYGTRHILDCLKRQGRPDFETLLICGGLSKNPIFIQTHADCTDLPVLCPNEKEMVLVGAAILGACASKFYPDLESASHGMGGQGTLVRPDPASKIYHERKYKVFLKMVEDQRAYKEIMNG</sequence>
<dbReference type="FunFam" id="3.30.420.40:FF:000101">
    <property type="entry name" value="FGGY carbohydrate kinase domain-containing protein"/>
    <property type="match status" value="1"/>
</dbReference>
<evidence type="ECO:0000313" key="8">
    <source>
        <dbReference type="Proteomes" id="UP001151699"/>
    </source>
</evidence>
<dbReference type="Gene3D" id="1.20.58.2240">
    <property type="match status" value="1"/>
</dbReference>
<feature type="domain" description="Carbohydrate kinase FGGY C-terminal" evidence="6">
    <location>
        <begin position="278"/>
        <end position="487"/>
    </location>
</feature>
<keyword evidence="8" id="KW-1185">Reference proteome</keyword>
<proteinExistence type="inferred from homology"/>
<dbReference type="PANTHER" id="PTHR43435">
    <property type="entry name" value="RIBULOKINASE"/>
    <property type="match status" value="1"/>
</dbReference>
<comment type="caution">
    <text evidence="7">The sequence shown here is derived from an EMBL/GenBank/DDBJ whole genome shotgun (WGS) entry which is preliminary data.</text>
</comment>
<protein>
    <recommendedName>
        <fullName evidence="4">FGGY carbohydrate kinase domain-containing protein</fullName>
    </recommendedName>
</protein>
<evidence type="ECO:0000256" key="2">
    <source>
        <dbReference type="ARBA" id="ARBA00022679"/>
    </source>
</evidence>
<comment type="similarity">
    <text evidence="1">Belongs to the FGGY kinase family.</text>
</comment>
<dbReference type="InterPro" id="IPR000577">
    <property type="entry name" value="Carb_kinase_FGGY"/>
</dbReference>